<evidence type="ECO:0000313" key="3">
    <source>
        <dbReference type="EMBL" id="CAI5441677.1"/>
    </source>
</evidence>
<accession>A0A9P1I921</accession>
<keyword evidence="4" id="KW-1185">Reference proteome</keyword>
<dbReference type="Pfam" id="PF00432">
    <property type="entry name" value="Prenyltrans"/>
    <property type="match status" value="1"/>
</dbReference>
<dbReference type="GO" id="GO:0003824">
    <property type="term" value="F:catalytic activity"/>
    <property type="evidence" value="ECO:0007669"/>
    <property type="project" value="InterPro"/>
</dbReference>
<reference evidence="3" key="1">
    <citation type="submission" date="2022-11" db="EMBL/GenBank/DDBJ databases">
        <authorList>
            <person name="Kikuchi T."/>
        </authorList>
    </citation>
    <scope>NUCLEOTIDE SEQUENCE</scope>
    <source>
        <strain evidence="3">PS1010</strain>
    </source>
</reference>
<dbReference type="OrthoDB" id="24893at2759"/>
<dbReference type="SUPFAM" id="SSF48239">
    <property type="entry name" value="Terpenoid cyclases/Protein prenyltransferases"/>
    <property type="match status" value="1"/>
</dbReference>
<evidence type="ECO:0000313" key="4">
    <source>
        <dbReference type="Proteomes" id="UP001152747"/>
    </source>
</evidence>
<evidence type="ECO:0000259" key="2">
    <source>
        <dbReference type="Pfam" id="PF00432"/>
    </source>
</evidence>
<proteinExistence type="predicted"/>
<dbReference type="InterPro" id="IPR001330">
    <property type="entry name" value="Prenyltrans"/>
</dbReference>
<dbReference type="EMBL" id="CANHGI010000002">
    <property type="protein sequence ID" value="CAI5441677.1"/>
    <property type="molecule type" value="Genomic_DNA"/>
</dbReference>
<dbReference type="AlphaFoldDB" id="A0A9P1I921"/>
<dbReference type="Gene3D" id="1.50.10.20">
    <property type="match status" value="1"/>
</dbReference>
<protein>
    <recommendedName>
        <fullName evidence="2">Prenyltransferase alpha-alpha toroid domain-containing protein</fullName>
    </recommendedName>
</protein>
<gene>
    <name evidence="3" type="ORF">CAMP_LOCUS4314</name>
</gene>
<keyword evidence="1" id="KW-0677">Repeat</keyword>
<organism evidence="3 4">
    <name type="scientific">Caenorhabditis angaria</name>
    <dbReference type="NCBI Taxonomy" id="860376"/>
    <lineage>
        <taxon>Eukaryota</taxon>
        <taxon>Metazoa</taxon>
        <taxon>Ecdysozoa</taxon>
        <taxon>Nematoda</taxon>
        <taxon>Chromadorea</taxon>
        <taxon>Rhabditida</taxon>
        <taxon>Rhabditina</taxon>
        <taxon>Rhabditomorpha</taxon>
        <taxon>Rhabditoidea</taxon>
        <taxon>Rhabditidae</taxon>
        <taxon>Peloderinae</taxon>
        <taxon>Caenorhabditis</taxon>
    </lineage>
</organism>
<dbReference type="Proteomes" id="UP001152747">
    <property type="component" value="Unassembled WGS sequence"/>
</dbReference>
<sequence length="94" mass="11009">MGDYLTESELFKRARQAIENDEPQKLTIDKHVAFLIRHLNVFPEAYNSLDSNQITLLYFALSGLDLLGELDSLLSPTRRQEYIDWIYRLQFTKG</sequence>
<name>A0A9P1I921_9PELO</name>
<evidence type="ECO:0000256" key="1">
    <source>
        <dbReference type="ARBA" id="ARBA00022737"/>
    </source>
</evidence>
<dbReference type="InterPro" id="IPR008930">
    <property type="entry name" value="Terpenoid_cyclase/PrenylTrfase"/>
</dbReference>
<comment type="caution">
    <text evidence="3">The sequence shown here is derived from an EMBL/GenBank/DDBJ whole genome shotgun (WGS) entry which is preliminary data.</text>
</comment>
<feature type="domain" description="Prenyltransferase alpha-alpha toroid" evidence="2">
    <location>
        <begin position="26"/>
        <end position="93"/>
    </location>
</feature>